<dbReference type="InterPro" id="IPR027528">
    <property type="entry name" value="eIF3m"/>
</dbReference>
<feature type="domain" description="PCI" evidence="7">
    <location>
        <begin position="206"/>
        <end position="366"/>
    </location>
</feature>
<dbReference type="Proteomes" id="UP000054166">
    <property type="component" value="Unassembled WGS sequence"/>
</dbReference>
<name>A0A0C3G4S0_PILCF</name>
<dbReference type="PANTHER" id="PTHR15350:SF2">
    <property type="entry name" value="EUKARYOTIC TRANSLATION INITIATION FACTOR 3 SUBUNIT M"/>
    <property type="match status" value="1"/>
</dbReference>
<dbReference type="HOGENOM" id="CLU_035254_3_0_1"/>
<dbReference type="SMART" id="SM00088">
    <property type="entry name" value="PINT"/>
    <property type="match status" value="1"/>
</dbReference>
<organism evidence="8 9">
    <name type="scientific">Piloderma croceum (strain F 1598)</name>
    <dbReference type="NCBI Taxonomy" id="765440"/>
    <lineage>
        <taxon>Eukaryota</taxon>
        <taxon>Fungi</taxon>
        <taxon>Dikarya</taxon>
        <taxon>Basidiomycota</taxon>
        <taxon>Agaricomycotina</taxon>
        <taxon>Agaricomycetes</taxon>
        <taxon>Agaricomycetidae</taxon>
        <taxon>Atheliales</taxon>
        <taxon>Atheliaceae</taxon>
        <taxon>Piloderma</taxon>
    </lineage>
</organism>
<dbReference type="GO" id="GO:0071541">
    <property type="term" value="C:eukaryotic translation initiation factor 3 complex, eIF3m"/>
    <property type="evidence" value="ECO:0007669"/>
    <property type="project" value="UniProtKB-UniRule"/>
</dbReference>
<dbReference type="EMBL" id="KN832972">
    <property type="protein sequence ID" value="KIM91250.1"/>
    <property type="molecule type" value="Genomic_DNA"/>
</dbReference>
<evidence type="ECO:0000256" key="2">
    <source>
        <dbReference type="ARBA" id="ARBA00022490"/>
    </source>
</evidence>
<protein>
    <recommendedName>
        <fullName evidence="5">Eukaryotic translation initiation factor 3 subunit M</fullName>
        <shortName evidence="5">eIF3m</shortName>
    </recommendedName>
</protein>
<dbReference type="InterPro" id="IPR000717">
    <property type="entry name" value="PCI_dom"/>
</dbReference>
<evidence type="ECO:0000256" key="1">
    <source>
        <dbReference type="ARBA" id="ARBA00008482"/>
    </source>
</evidence>
<evidence type="ECO:0000256" key="5">
    <source>
        <dbReference type="HAMAP-Rule" id="MF_03012"/>
    </source>
</evidence>
<dbReference type="InterPro" id="IPR040750">
    <property type="entry name" value="eIF3m_C_helix"/>
</dbReference>
<reference evidence="8 9" key="1">
    <citation type="submission" date="2014-04" db="EMBL/GenBank/DDBJ databases">
        <authorList>
            <consortium name="DOE Joint Genome Institute"/>
            <person name="Kuo A."/>
            <person name="Tarkka M."/>
            <person name="Buscot F."/>
            <person name="Kohler A."/>
            <person name="Nagy L.G."/>
            <person name="Floudas D."/>
            <person name="Copeland A."/>
            <person name="Barry K.W."/>
            <person name="Cichocki N."/>
            <person name="Veneault-Fourrey C."/>
            <person name="LaButti K."/>
            <person name="Lindquist E.A."/>
            <person name="Lipzen A."/>
            <person name="Lundell T."/>
            <person name="Morin E."/>
            <person name="Murat C."/>
            <person name="Sun H."/>
            <person name="Tunlid A."/>
            <person name="Henrissat B."/>
            <person name="Grigoriev I.V."/>
            <person name="Hibbett D.S."/>
            <person name="Martin F."/>
            <person name="Nordberg H.P."/>
            <person name="Cantor M.N."/>
            <person name="Hua S.X."/>
        </authorList>
    </citation>
    <scope>NUCLEOTIDE SEQUENCE [LARGE SCALE GENOMIC DNA]</scope>
    <source>
        <strain evidence="8 9">F 1598</strain>
    </source>
</reference>
<evidence type="ECO:0000313" key="8">
    <source>
        <dbReference type="EMBL" id="KIM91250.1"/>
    </source>
</evidence>
<comment type="function">
    <text evidence="5">Component of the eukaryotic translation initiation factor 3 (eIF-3) complex, which is involved in protein synthesis of a specialized repertoire of mRNAs and, together with other initiation factors, stimulates binding of mRNA and methionyl-tRNAi to the 40S ribosome. The eIF-3 complex specifically targets and initiates translation of a subset of mRNAs involved in cell proliferation.</text>
</comment>
<reference evidence="9" key="2">
    <citation type="submission" date="2015-01" db="EMBL/GenBank/DDBJ databases">
        <title>Evolutionary Origins and Diversification of the Mycorrhizal Mutualists.</title>
        <authorList>
            <consortium name="DOE Joint Genome Institute"/>
            <consortium name="Mycorrhizal Genomics Consortium"/>
            <person name="Kohler A."/>
            <person name="Kuo A."/>
            <person name="Nagy L.G."/>
            <person name="Floudas D."/>
            <person name="Copeland A."/>
            <person name="Barry K.W."/>
            <person name="Cichocki N."/>
            <person name="Veneault-Fourrey C."/>
            <person name="LaButti K."/>
            <person name="Lindquist E.A."/>
            <person name="Lipzen A."/>
            <person name="Lundell T."/>
            <person name="Morin E."/>
            <person name="Murat C."/>
            <person name="Riley R."/>
            <person name="Ohm R."/>
            <person name="Sun H."/>
            <person name="Tunlid A."/>
            <person name="Henrissat B."/>
            <person name="Grigoriev I.V."/>
            <person name="Hibbett D.S."/>
            <person name="Martin F."/>
        </authorList>
    </citation>
    <scope>NUCLEOTIDE SEQUENCE [LARGE SCALE GENOMIC DNA]</scope>
    <source>
        <strain evidence="9">F 1598</strain>
    </source>
</reference>
<comment type="similarity">
    <text evidence="5">Belongs to the eIF-3 subunit M family.</text>
</comment>
<dbReference type="AlphaFoldDB" id="A0A0C3G4S0"/>
<keyword evidence="9" id="KW-1185">Reference proteome</keyword>
<dbReference type="GO" id="GO:0001732">
    <property type="term" value="P:formation of cytoplasmic translation initiation complex"/>
    <property type="evidence" value="ECO:0007669"/>
    <property type="project" value="UniProtKB-UniRule"/>
</dbReference>
<dbReference type="STRING" id="765440.A0A0C3G4S0"/>
<dbReference type="GO" id="GO:0033290">
    <property type="term" value="C:eukaryotic 48S preinitiation complex"/>
    <property type="evidence" value="ECO:0007669"/>
    <property type="project" value="UniProtKB-UniRule"/>
</dbReference>
<dbReference type="PANTHER" id="PTHR15350">
    <property type="entry name" value="COP9 SIGNALOSOME COMPLEX SUBUNIT 7/DENDRITIC CELL PROTEIN GA17"/>
    <property type="match status" value="1"/>
</dbReference>
<evidence type="ECO:0000256" key="4">
    <source>
        <dbReference type="ARBA" id="ARBA00022917"/>
    </source>
</evidence>
<feature type="region of interest" description="Disordered" evidence="6">
    <location>
        <begin position="405"/>
        <end position="433"/>
    </location>
</feature>
<proteinExistence type="inferred from homology"/>
<dbReference type="HAMAP" id="MF_03012">
    <property type="entry name" value="eIF3m"/>
    <property type="match status" value="1"/>
</dbReference>
<evidence type="ECO:0000259" key="7">
    <source>
        <dbReference type="PROSITE" id="PS50250"/>
    </source>
</evidence>
<gene>
    <name evidence="8" type="ORF">PILCRDRAFT_811768</name>
</gene>
<accession>A0A0C3G4S0</accession>
<dbReference type="Pfam" id="PF01399">
    <property type="entry name" value="PCI"/>
    <property type="match status" value="1"/>
</dbReference>
<evidence type="ECO:0000313" key="9">
    <source>
        <dbReference type="Proteomes" id="UP000054166"/>
    </source>
</evidence>
<feature type="compositionally biased region" description="Basic and acidic residues" evidence="6">
    <location>
        <begin position="415"/>
        <end position="433"/>
    </location>
</feature>
<comment type="subunit">
    <text evidence="5">Component of the eukaryotic translation initiation factor 3 (eIF-3) complex.</text>
</comment>
<comment type="subcellular location">
    <subcellularLocation>
        <location evidence="5">Cytoplasm</location>
    </subcellularLocation>
</comment>
<dbReference type="OrthoDB" id="10267031at2759"/>
<dbReference type="GO" id="GO:0003743">
    <property type="term" value="F:translation initiation factor activity"/>
    <property type="evidence" value="ECO:0007669"/>
    <property type="project" value="UniProtKB-UniRule"/>
</dbReference>
<dbReference type="GO" id="GO:0016282">
    <property type="term" value="C:eukaryotic 43S preinitiation complex"/>
    <property type="evidence" value="ECO:0007669"/>
    <property type="project" value="UniProtKB-UniRule"/>
</dbReference>
<sequence length="433" mass="48223">MAPTDSVSVFAEGTFEEQIQELVNYVVRHQSDEDRAAFIKPFQDALKTEEGQKPLEEDMNRRRKIFSMVLREVKGLGDGSDKEIEGFFNLLYSHLFALHSADSPETTQSLTSLLQTISSSPSEQAAIKYRILSNLFNATPRQSALRLLVYNSLLHVATFNHELEVLGLSRTDVEKWLKEWQVSPEQKSAFLKSIVDAFAKAGQPTISYQYTLSYVRSLPPTSETGKTAAVDAIATALRLPDIFDFDPLFKLDAVVAVNDHELFSLLHIFLNEGLSQFKTWEGKHANAFQKYNLDKTQLERKIRLLTLSSLGFKNIGQDLPYATIASTLQVDSPEVEKWVIDVIRAGLLSGKLSQTTQTVHITRSAARTFEREQWEVLEKQLVAWKAGLGGVLEVIATARTSLARRSGGVGTGTAGEEKEGNVLEAGKREVVTS</sequence>
<evidence type="ECO:0000256" key="3">
    <source>
        <dbReference type="ARBA" id="ARBA00022540"/>
    </source>
</evidence>
<keyword evidence="2 5" id="KW-0963">Cytoplasm</keyword>
<dbReference type="InParanoid" id="A0A0C3G4S0"/>
<dbReference type="Pfam" id="PF18005">
    <property type="entry name" value="eIF3m_C_helix"/>
    <property type="match status" value="1"/>
</dbReference>
<dbReference type="InterPro" id="IPR045237">
    <property type="entry name" value="COPS7/eIF3m"/>
</dbReference>
<evidence type="ECO:0000256" key="6">
    <source>
        <dbReference type="SAM" id="MobiDB-lite"/>
    </source>
</evidence>
<dbReference type="FunCoup" id="A0A0C3G4S0">
    <property type="interactions" value="668"/>
</dbReference>
<comment type="similarity">
    <text evidence="1">Belongs to the CSN7/EIF3M family. CSN7 subfamily.</text>
</comment>
<keyword evidence="4 5" id="KW-0648">Protein biosynthesis</keyword>
<dbReference type="PROSITE" id="PS50250">
    <property type="entry name" value="PCI"/>
    <property type="match status" value="1"/>
</dbReference>
<keyword evidence="3 5" id="KW-0396">Initiation factor</keyword>